<dbReference type="RefSeq" id="WP_262598939.1">
    <property type="nucleotide sequence ID" value="NZ_CP103300.1"/>
</dbReference>
<dbReference type="Proteomes" id="UP001163255">
    <property type="component" value="Chromosome"/>
</dbReference>
<accession>A0ABY6GV43</accession>
<dbReference type="EMBL" id="CP103300">
    <property type="protein sequence ID" value="UYM16641.1"/>
    <property type="molecule type" value="Genomic_DNA"/>
</dbReference>
<gene>
    <name evidence="1" type="ORF">NX720_01535</name>
</gene>
<sequence>MMKYEKLHELFDHLAAIKPIAPQISNQQKPGNSRNVFLLEKSGEHYFLMPSPLFEGQDSQATNLQMPNFFGCTLLYAILAEYPQQVMVGLPYRLSFDPSRGTSDQFVDGHSSITLLHDVLYAGGLTFEGDRLVKWSNLSGHYKPPRSRHMTQLTPNVKRLLPEALFRGYYRD</sequence>
<protein>
    <submittedName>
        <fullName evidence="1">Uncharacterized protein</fullName>
    </submittedName>
</protein>
<name>A0ABY6GV43_9GAMM</name>
<evidence type="ECO:0000313" key="1">
    <source>
        <dbReference type="EMBL" id="UYM16641.1"/>
    </source>
</evidence>
<evidence type="ECO:0000313" key="2">
    <source>
        <dbReference type="Proteomes" id="UP001163255"/>
    </source>
</evidence>
<keyword evidence="2" id="KW-1185">Reference proteome</keyword>
<reference evidence="1" key="1">
    <citation type="submission" date="2022-10" db="EMBL/GenBank/DDBJ databases">
        <title>Completed Genome Sequence of two octocoral isolated bacterium, Endozoicomonas euniceicola EF212T and Endozoicomonas gorgoniicola PS125T.</title>
        <authorList>
            <person name="Chiou Y.-J."/>
            <person name="Chen Y.-H."/>
        </authorList>
    </citation>
    <scope>NUCLEOTIDE SEQUENCE</scope>
    <source>
        <strain evidence="1">EF212</strain>
    </source>
</reference>
<proteinExistence type="predicted"/>
<organism evidence="1 2">
    <name type="scientific">Endozoicomonas euniceicola</name>
    <dbReference type="NCBI Taxonomy" id="1234143"/>
    <lineage>
        <taxon>Bacteria</taxon>
        <taxon>Pseudomonadati</taxon>
        <taxon>Pseudomonadota</taxon>
        <taxon>Gammaproteobacteria</taxon>
        <taxon>Oceanospirillales</taxon>
        <taxon>Endozoicomonadaceae</taxon>
        <taxon>Endozoicomonas</taxon>
    </lineage>
</organism>